<dbReference type="Proteomes" id="UP000245396">
    <property type="component" value="Unassembled WGS sequence"/>
</dbReference>
<evidence type="ECO:0000313" key="1">
    <source>
        <dbReference type="EMBL" id="PWJ83657.1"/>
    </source>
</evidence>
<keyword evidence="2" id="KW-1185">Reference proteome</keyword>
<sequence>MGFPNRVFGRDTRHSAVRRLAASLSLVGALLFSATALTLARAAENPPSLAVAGFFLVDTSGEQRDQTAEHEARLVRFDAIMQDELSQSGRFTLKQMTCPDPRCSGRSMTLAQLLASARETDARFLAIGAVEKMSTLVLWARLEVYDVASGQMVFNRLFTFRGDNDEAWRRAADYVARELIRNAPAG</sequence>
<gene>
    <name evidence="1" type="ORF">C7441_10849</name>
</gene>
<dbReference type="SUPFAM" id="SSF52964">
    <property type="entry name" value="TolB, N-terminal domain"/>
    <property type="match status" value="1"/>
</dbReference>
<dbReference type="OrthoDB" id="8442682at2"/>
<dbReference type="RefSeq" id="WP_109613129.1">
    <property type="nucleotide sequence ID" value="NZ_QGGG01000008.1"/>
</dbReference>
<dbReference type="AlphaFoldDB" id="A0A316C6N0"/>
<evidence type="ECO:0000313" key="2">
    <source>
        <dbReference type="Proteomes" id="UP000245396"/>
    </source>
</evidence>
<proteinExistence type="predicted"/>
<accession>A0A316C6N0</accession>
<dbReference type="STRING" id="1192868.GCA_000304395_03742"/>
<organism evidence="1 2">
    <name type="scientific">Pseudaminobacter salicylatoxidans</name>
    <dbReference type="NCBI Taxonomy" id="93369"/>
    <lineage>
        <taxon>Bacteria</taxon>
        <taxon>Pseudomonadati</taxon>
        <taxon>Pseudomonadota</taxon>
        <taxon>Alphaproteobacteria</taxon>
        <taxon>Hyphomicrobiales</taxon>
        <taxon>Phyllobacteriaceae</taxon>
        <taxon>Pseudaminobacter</taxon>
    </lineage>
</organism>
<dbReference type="Pfam" id="PF11684">
    <property type="entry name" value="DUF3280"/>
    <property type="match status" value="1"/>
</dbReference>
<dbReference type="Gene3D" id="3.40.50.10070">
    <property type="entry name" value="TolB, N-terminal domain"/>
    <property type="match status" value="1"/>
</dbReference>
<name>A0A316C6N0_PSESE</name>
<comment type="caution">
    <text evidence="1">The sequence shown here is derived from an EMBL/GenBank/DDBJ whole genome shotgun (WGS) entry which is preliminary data.</text>
</comment>
<dbReference type="InterPro" id="IPR021698">
    <property type="entry name" value="DUF3280"/>
</dbReference>
<protein>
    <submittedName>
        <fullName evidence="1">Uncharacterized protein DUF2380</fullName>
    </submittedName>
</protein>
<reference evidence="1 2" key="1">
    <citation type="submission" date="2018-05" db="EMBL/GenBank/DDBJ databases">
        <title>Genomic Encyclopedia of Type Strains, Phase IV (KMG-IV): sequencing the most valuable type-strain genomes for metagenomic binning, comparative biology and taxonomic classification.</title>
        <authorList>
            <person name="Goeker M."/>
        </authorList>
    </citation>
    <scope>NUCLEOTIDE SEQUENCE [LARGE SCALE GENOMIC DNA]</scope>
    <source>
        <strain evidence="1 2">DSM 6986</strain>
    </source>
</reference>
<dbReference type="EMBL" id="QGGG01000008">
    <property type="protein sequence ID" value="PWJ83657.1"/>
    <property type="molecule type" value="Genomic_DNA"/>
</dbReference>